<evidence type="ECO:0000259" key="11">
    <source>
        <dbReference type="Pfam" id="PF03449"/>
    </source>
</evidence>
<evidence type="ECO:0000256" key="3">
    <source>
        <dbReference type="ARBA" id="ARBA00023015"/>
    </source>
</evidence>
<dbReference type="SUPFAM" id="SSF46557">
    <property type="entry name" value="GreA transcript cleavage protein, N-terminal domain"/>
    <property type="match status" value="1"/>
</dbReference>
<comment type="similarity">
    <text evidence="1 8 9">Belongs to the GreA/GreB family.</text>
</comment>
<dbReference type="InterPro" id="IPR001437">
    <property type="entry name" value="Tscrpt_elong_fac_GreA/B_C"/>
</dbReference>
<keyword evidence="3 8" id="KW-0805">Transcription regulation</keyword>
<keyword evidence="12" id="KW-0251">Elongation factor</keyword>
<dbReference type="GO" id="GO:0032784">
    <property type="term" value="P:regulation of DNA-templated transcription elongation"/>
    <property type="evidence" value="ECO:0007669"/>
    <property type="project" value="UniProtKB-UniRule"/>
</dbReference>
<dbReference type="HAMAP" id="MF_00105">
    <property type="entry name" value="GreA_GreB"/>
    <property type="match status" value="1"/>
</dbReference>
<dbReference type="GO" id="GO:0003677">
    <property type="term" value="F:DNA binding"/>
    <property type="evidence" value="ECO:0007669"/>
    <property type="project" value="UniProtKB-UniRule"/>
</dbReference>
<evidence type="ECO:0000256" key="6">
    <source>
        <dbReference type="ARBA" id="ARBA00024916"/>
    </source>
</evidence>
<keyword evidence="12" id="KW-0648">Protein biosynthesis</keyword>
<dbReference type="FunFam" id="3.10.50.30:FF:000001">
    <property type="entry name" value="Transcription elongation factor GreA"/>
    <property type="match status" value="1"/>
</dbReference>
<evidence type="ECO:0000313" key="13">
    <source>
        <dbReference type="Proteomes" id="UP000177122"/>
    </source>
</evidence>
<evidence type="ECO:0000256" key="4">
    <source>
        <dbReference type="ARBA" id="ARBA00023125"/>
    </source>
</evidence>
<protein>
    <recommendedName>
        <fullName evidence="2 8">Transcription elongation factor GreA</fullName>
    </recommendedName>
    <alternativeName>
        <fullName evidence="7 8">Transcript cleavage factor GreA</fullName>
    </alternativeName>
</protein>
<evidence type="ECO:0000256" key="1">
    <source>
        <dbReference type="ARBA" id="ARBA00008213"/>
    </source>
</evidence>
<dbReference type="PANTHER" id="PTHR30437">
    <property type="entry name" value="TRANSCRIPTION ELONGATION FACTOR GREA"/>
    <property type="match status" value="1"/>
</dbReference>
<dbReference type="PANTHER" id="PTHR30437:SF4">
    <property type="entry name" value="TRANSCRIPTION ELONGATION FACTOR GREA"/>
    <property type="match status" value="1"/>
</dbReference>
<keyword evidence="5 8" id="KW-0804">Transcription</keyword>
<dbReference type="SUPFAM" id="SSF54534">
    <property type="entry name" value="FKBP-like"/>
    <property type="match status" value="1"/>
</dbReference>
<dbReference type="Gene3D" id="3.10.50.30">
    <property type="entry name" value="Transcription elongation factor, GreA/GreB, C-terminal domain"/>
    <property type="match status" value="1"/>
</dbReference>
<dbReference type="Pfam" id="PF01272">
    <property type="entry name" value="GreA_GreB"/>
    <property type="match status" value="1"/>
</dbReference>
<dbReference type="InterPro" id="IPR022691">
    <property type="entry name" value="Tscrpt_elong_fac_GreA/B_N"/>
</dbReference>
<dbReference type="PIRSF" id="PIRSF006092">
    <property type="entry name" value="GreA_GreB"/>
    <property type="match status" value="1"/>
</dbReference>
<proteinExistence type="inferred from homology"/>
<dbReference type="EMBL" id="MHLI01000016">
    <property type="protein sequence ID" value="OGZ05025.1"/>
    <property type="molecule type" value="Genomic_DNA"/>
</dbReference>
<dbReference type="InterPro" id="IPR018151">
    <property type="entry name" value="TF_GreA/GreB_CS"/>
</dbReference>
<evidence type="ECO:0000259" key="10">
    <source>
        <dbReference type="Pfam" id="PF01272"/>
    </source>
</evidence>
<dbReference type="GO" id="GO:0003746">
    <property type="term" value="F:translation elongation factor activity"/>
    <property type="evidence" value="ECO:0007669"/>
    <property type="project" value="UniProtKB-KW"/>
</dbReference>
<dbReference type="Gene3D" id="1.10.287.180">
    <property type="entry name" value="Transcription elongation factor, GreA/GreB, N-terminal domain"/>
    <property type="match status" value="1"/>
</dbReference>
<organism evidence="12 13">
    <name type="scientific">Candidatus Lloydbacteria bacterium RIFCSPHIGHO2_01_FULL_49_22</name>
    <dbReference type="NCBI Taxonomy" id="1798658"/>
    <lineage>
        <taxon>Bacteria</taxon>
        <taxon>Candidatus Lloydiibacteriota</taxon>
    </lineage>
</organism>
<accession>A0A1G2CUH7</accession>
<dbReference type="GO" id="GO:0070063">
    <property type="term" value="F:RNA polymerase binding"/>
    <property type="evidence" value="ECO:0007669"/>
    <property type="project" value="InterPro"/>
</dbReference>
<dbReference type="NCBIfam" id="TIGR01462">
    <property type="entry name" value="greA"/>
    <property type="match status" value="1"/>
</dbReference>
<sequence length="154" mass="17147">MDTQKEYLSREKHDELKEELDFLTHIKRKEIAEALEAAKALGDLSENAEYHSAREAQAGVEERIAVLEEILKNAVIVGNKHKTDAVGIGSIVTLKRGKETKTYTIVGSEENDVQAGKISNKSPLGENLMGKRKGDEFKCTTPRGEDHCEILEIK</sequence>
<feature type="domain" description="Transcription elongation factor GreA/GreB N-terminal" evidence="11">
    <location>
        <begin position="7"/>
        <end position="76"/>
    </location>
</feature>
<name>A0A1G2CUH7_9BACT</name>
<evidence type="ECO:0000313" key="12">
    <source>
        <dbReference type="EMBL" id="OGZ05025.1"/>
    </source>
</evidence>
<dbReference type="FunFam" id="1.10.287.180:FF:000001">
    <property type="entry name" value="Transcription elongation factor GreA"/>
    <property type="match status" value="1"/>
</dbReference>
<dbReference type="GO" id="GO:0006354">
    <property type="term" value="P:DNA-templated transcription elongation"/>
    <property type="evidence" value="ECO:0007669"/>
    <property type="project" value="TreeGrafter"/>
</dbReference>
<dbReference type="InterPro" id="IPR036953">
    <property type="entry name" value="GreA/GreB_C_sf"/>
</dbReference>
<evidence type="ECO:0000256" key="7">
    <source>
        <dbReference type="ARBA" id="ARBA00030776"/>
    </source>
</evidence>
<dbReference type="InterPro" id="IPR036805">
    <property type="entry name" value="Tscrpt_elong_fac_GreA/B_N_sf"/>
</dbReference>
<reference evidence="12 13" key="1">
    <citation type="journal article" date="2016" name="Nat. Commun.">
        <title>Thousands of microbial genomes shed light on interconnected biogeochemical processes in an aquifer system.</title>
        <authorList>
            <person name="Anantharaman K."/>
            <person name="Brown C.T."/>
            <person name="Hug L.A."/>
            <person name="Sharon I."/>
            <person name="Castelle C.J."/>
            <person name="Probst A.J."/>
            <person name="Thomas B.C."/>
            <person name="Singh A."/>
            <person name="Wilkins M.J."/>
            <person name="Karaoz U."/>
            <person name="Brodie E.L."/>
            <person name="Williams K.H."/>
            <person name="Hubbard S.S."/>
            <person name="Banfield J.F."/>
        </authorList>
    </citation>
    <scope>NUCLEOTIDE SEQUENCE [LARGE SCALE GENOMIC DNA]</scope>
</reference>
<evidence type="ECO:0000256" key="5">
    <source>
        <dbReference type="ARBA" id="ARBA00023163"/>
    </source>
</evidence>
<keyword evidence="4 8" id="KW-0238">DNA-binding</keyword>
<evidence type="ECO:0000256" key="8">
    <source>
        <dbReference type="HAMAP-Rule" id="MF_00105"/>
    </source>
</evidence>
<dbReference type="InterPro" id="IPR023459">
    <property type="entry name" value="Tscrpt_elong_fac_GreA/B_fam"/>
</dbReference>
<comment type="function">
    <text evidence="6 8 9">Necessary for efficient RNA polymerase transcription elongation past template-encoded arresting sites. The arresting sites in DNA have the property of trapping a certain fraction of elongating RNA polymerases that pass through, resulting in locked ternary complexes. Cleavage of the nascent transcript by cleavage factors such as GreA or GreB allows the resumption of elongation from the new 3'terminus. GreA releases sequences of 2 to 3 nucleotides.</text>
</comment>
<dbReference type="InterPro" id="IPR028624">
    <property type="entry name" value="Tscrpt_elong_fac_GreA/B"/>
</dbReference>
<evidence type="ECO:0000256" key="2">
    <source>
        <dbReference type="ARBA" id="ARBA00013729"/>
    </source>
</evidence>
<gene>
    <name evidence="8" type="primary">greA</name>
    <name evidence="12" type="ORF">A2845_01980</name>
</gene>
<dbReference type="InterPro" id="IPR006359">
    <property type="entry name" value="Tscrpt_elong_fac_GreA"/>
</dbReference>
<dbReference type="PROSITE" id="PS00829">
    <property type="entry name" value="GREAB_1"/>
    <property type="match status" value="1"/>
</dbReference>
<dbReference type="Pfam" id="PF03449">
    <property type="entry name" value="GreA_GreB_N"/>
    <property type="match status" value="1"/>
</dbReference>
<dbReference type="Proteomes" id="UP000177122">
    <property type="component" value="Unassembled WGS sequence"/>
</dbReference>
<evidence type="ECO:0000256" key="9">
    <source>
        <dbReference type="RuleBase" id="RU000556"/>
    </source>
</evidence>
<feature type="domain" description="Transcription elongation factor GreA/GreB C-terminal" evidence="10">
    <location>
        <begin position="83"/>
        <end position="154"/>
    </location>
</feature>
<comment type="caution">
    <text evidence="12">The sequence shown here is derived from an EMBL/GenBank/DDBJ whole genome shotgun (WGS) entry which is preliminary data.</text>
</comment>
<dbReference type="AlphaFoldDB" id="A0A1G2CUH7"/>
<dbReference type="NCBIfam" id="NF001263">
    <property type="entry name" value="PRK00226.1-4"/>
    <property type="match status" value="1"/>
</dbReference>